<dbReference type="Proteomes" id="UP000703269">
    <property type="component" value="Unassembled WGS sequence"/>
</dbReference>
<evidence type="ECO:0008006" key="5">
    <source>
        <dbReference type="Google" id="ProtNLM"/>
    </source>
</evidence>
<dbReference type="InterPro" id="IPR036249">
    <property type="entry name" value="Thioredoxin-like_sf"/>
</dbReference>
<gene>
    <name evidence="3" type="ORF">PsYK624_088320</name>
</gene>
<dbReference type="PROSITE" id="PS51354">
    <property type="entry name" value="GLUTAREDOXIN_2"/>
    <property type="match status" value="1"/>
</dbReference>
<reference evidence="3 4" key="1">
    <citation type="submission" date="2021-08" db="EMBL/GenBank/DDBJ databases">
        <title>Draft Genome Sequence of Phanerochaete sordida strain YK-624.</title>
        <authorList>
            <person name="Mori T."/>
            <person name="Dohra H."/>
            <person name="Suzuki T."/>
            <person name="Kawagishi H."/>
            <person name="Hirai H."/>
        </authorList>
    </citation>
    <scope>NUCLEOTIDE SEQUENCE [LARGE SCALE GENOMIC DNA]</scope>
    <source>
        <strain evidence="3 4">YK-624</strain>
    </source>
</reference>
<keyword evidence="2" id="KW-0812">Transmembrane</keyword>
<feature type="compositionally biased region" description="Basic residues" evidence="1">
    <location>
        <begin position="89"/>
        <end position="98"/>
    </location>
</feature>
<dbReference type="OrthoDB" id="423313at2759"/>
<name>A0A9P3GBF0_9APHY</name>
<proteinExistence type="predicted"/>
<evidence type="ECO:0000256" key="1">
    <source>
        <dbReference type="SAM" id="MobiDB-lite"/>
    </source>
</evidence>
<evidence type="ECO:0000313" key="3">
    <source>
        <dbReference type="EMBL" id="GJE92677.1"/>
    </source>
</evidence>
<keyword evidence="2" id="KW-1133">Transmembrane helix</keyword>
<dbReference type="SUPFAM" id="SSF52833">
    <property type="entry name" value="Thioredoxin-like"/>
    <property type="match status" value="1"/>
</dbReference>
<feature type="region of interest" description="Disordered" evidence="1">
    <location>
        <begin position="89"/>
        <end position="109"/>
    </location>
</feature>
<evidence type="ECO:0000256" key="2">
    <source>
        <dbReference type="SAM" id="Phobius"/>
    </source>
</evidence>
<evidence type="ECO:0000313" key="4">
    <source>
        <dbReference type="Proteomes" id="UP000703269"/>
    </source>
</evidence>
<keyword evidence="4" id="KW-1185">Reference proteome</keyword>
<comment type="caution">
    <text evidence="3">The sequence shown here is derived from an EMBL/GenBank/DDBJ whole genome shotgun (WGS) entry which is preliminary data.</text>
</comment>
<sequence length="284" mass="31372">MSFDTPPLTPPLAVFNEFQLSMNTTARKPKQFWQRPTFIALFTLVVVSIYVLLVSQPSLSPIKLPQGSDKSLTGMAAERLTRLSEKAHRLAAVHRKRPQGTTTSTSEADVATDTLPPLQFTPEQELAAVTTFLASLPQNVIPSNIDPHKPIDPELVLDFDTKSPQALTEVAQLEHDAWIHYPVVLYAKMHSPLSRDLEKIILDLNLLPGPAIIPVEYRPDEEVLKPLLQRLTGVEELPILLIGGKIIGTPQEVKYMHSKGDLARAVTQAGAVVDGVKKKKGRKH</sequence>
<protein>
    <recommendedName>
        <fullName evidence="5">Glutaredoxin domain-containing protein</fullName>
    </recommendedName>
</protein>
<organism evidence="3 4">
    <name type="scientific">Phanerochaete sordida</name>
    <dbReference type="NCBI Taxonomy" id="48140"/>
    <lineage>
        <taxon>Eukaryota</taxon>
        <taxon>Fungi</taxon>
        <taxon>Dikarya</taxon>
        <taxon>Basidiomycota</taxon>
        <taxon>Agaricomycotina</taxon>
        <taxon>Agaricomycetes</taxon>
        <taxon>Polyporales</taxon>
        <taxon>Phanerochaetaceae</taxon>
        <taxon>Phanerochaete</taxon>
    </lineage>
</organism>
<dbReference type="EMBL" id="BPQB01000028">
    <property type="protein sequence ID" value="GJE92677.1"/>
    <property type="molecule type" value="Genomic_DNA"/>
</dbReference>
<dbReference type="Gene3D" id="3.40.30.10">
    <property type="entry name" value="Glutaredoxin"/>
    <property type="match status" value="1"/>
</dbReference>
<keyword evidence="2" id="KW-0472">Membrane</keyword>
<accession>A0A9P3GBF0</accession>
<feature type="transmembrane region" description="Helical" evidence="2">
    <location>
        <begin position="37"/>
        <end position="55"/>
    </location>
</feature>
<dbReference type="AlphaFoldDB" id="A0A9P3GBF0"/>